<name>A0AA47KP19_9GAMM</name>
<dbReference type="EMBL" id="CP114589">
    <property type="protein sequence ID" value="WBA10510.1"/>
    <property type="molecule type" value="Genomic_DNA"/>
</dbReference>
<dbReference type="SUPFAM" id="SSF53639">
    <property type="entry name" value="AraD/HMP-PK domain-like"/>
    <property type="match status" value="1"/>
</dbReference>
<dbReference type="Pfam" id="PF00596">
    <property type="entry name" value="Aldolase_II"/>
    <property type="match status" value="1"/>
</dbReference>
<comment type="catalytic activity">
    <reaction evidence="11">
        <text>3-dehydro-4-O-phospho-L-erythronate + H(+) = dihydroxyacetone phosphate + CO2</text>
        <dbReference type="Rhea" id="RHEA:52404"/>
        <dbReference type="ChEBI" id="CHEBI:15378"/>
        <dbReference type="ChEBI" id="CHEBI:16526"/>
        <dbReference type="ChEBI" id="CHEBI:57642"/>
        <dbReference type="ChEBI" id="CHEBI:136592"/>
        <dbReference type="EC" id="4.1.1.104"/>
    </reaction>
</comment>
<evidence type="ECO:0000256" key="9">
    <source>
        <dbReference type="ARBA" id="ARBA00044803"/>
    </source>
</evidence>
<organism evidence="13 14">
    <name type="scientific">Salinivibrio kushneri</name>
    <dbReference type="NCBI Taxonomy" id="1908198"/>
    <lineage>
        <taxon>Bacteria</taxon>
        <taxon>Pseudomonadati</taxon>
        <taxon>Pseudomonadota</taxon>
        <taxon>Gammaproteobacteria</taxon>
        <taxon>Vibrionales</taxon>
        <taxon>Vibrionaceae</taxon>
        <taxon>Salinivibrio</taxon>
    </lineage>
</organism>
<gene>
    <name evidence="13" type="ORF">N8M53_14260</name>
</gene>
<feature type="domain" description="Class II aldolase/adducin N-terminal" evidence="12">
    <location>
        <begin position="10"/>
        <end position="189"/>
    </location>
</feature>
<evidence type="ECO:0000256" key="8">
    <source>
        <dbReference type="ARBA" id="ARBA00044772"/>
    </source>
</evidence>
<evidence type="ECO:0000256" key="1">
    <source>
        <dbReference type="ARBA" id="ARBA00001947"/>
    </source>
</evidence>
<comment type="catalytic activity">
    <reaction evidence="10">
        <text>3-dehydro-4-O-phospho-D-erythronate + H(+) = dihydroxyacetone phosphate + CO2</text>
        <dbReference type="Rhea" id="RHEA:52416"/>
        <dbReference type="ChEBI" id="CHEBI:15378"/>
        <dbReference type="ChEBI" id="CHEBI:16526"/>
        <dbReference type="ChEBI" id="CHEBI:57642"/>
        <dbReference type="ChEBI" id="CHEBI:136593"/>
        <dbReference type="EC" id="4.1.1.104"/>
    </reaction>
</comment>
<sequence length="212" mass="23141">MTSSDNTLKQEFIYFCESLFTRGYAVGGAGNISLRLSNGDILTTPTGSSLGRLEIDQLSVVTIDGEHLSGDRPSKEIEFHLAIYRKKPACGAIVHLHCTALTAVSCLKNLDYSNALQAVTPYYIMRVGQLPVVPYYKPGDPRIAEELAALAPNNDAFLLANHGPVVCGKSIADAVDNAEELEESAKLAMMLTGHDVRYLTDAEQEELHKMRK</sequence>
<comment type="similarity">
    <text evidence="2">Belongs to the aldolase class II family. AraD/FucA subfamily.</text>
</comment>
<dbReference type="AlphaFoldDB" id="A0AA47KP19"/>
<keyword evidence="13" id="KW-0614">Plasmid</keyword>
<evidence type="ECO:0000256" key="3">
    <source>
        <dbReference type="ARBA" id="ARBA00022723"/>
    </source>
</evidence>
<keyword evidence="4" id="KW-0862">Zinc</keyword>
<reference evidence="13" key="1">
    <citation type="submission" date="2022-09" db="EMBL/GenBank/DDBJ databases">
        <authorList>
            <person name="Li Z.-J."/>
        </authorList>
    </citation>
    <scope>NUCLEOTIDE SEQUENCE</scope>
    <source>
        <strain evidence="13">TGB11</strain>
        <plasmid evidence="13">unnamed</plasmid>
    </source>
</reference>
<evidence type="ECO:0000256" key="6">
    <source>
        <dbReference type="ARBA" id="ARBA00023277"/>
    </source>
</evidence>
<dbReference type="RefSeq" id="WP_102504831.1">
    <property type="nucleotide sequence ID" value="NZ_CP114589.1"/>
</dbReference>
<dbReference type="InterPro" id="IPR050197">
    <property type="entry name" value="Aldolase_class_II_sugar_metab"/>
</dbReference>
<dbReference type="GO" id="GO:0005829">
    <property type="term" value="C:cytosol"/>
    <property type="evidence" value="ECO:0007669"/>
    <property type="project" value="TreeGrafter"/>
</dbReference>
<dbReference type="InterPro" id="IPR050013">
    <property type="entry name" value="OtnC"/>
</dbReference>
<dbReference type="FunFam" id="3.40.225.10:FF:000008">
    <property type="entry name" value="Sugar aldolase"/>
    <property type="match status" value="1"/>
</dbReference>
<geneLocation type="plasmid" evidence="13 14">
    <name>unnamed</name>
</geneLocation>
<accession>A0AA47KP19</accession>
<comment type="function">
    <text evidence="7">Catalyzes the decarboxylation of 3-oxo-tetronate 4-phosphate to dihydroxyacetone phosphate (DHAP) and CO(2).</text>
</comment>
<keyword evidence="6" id="KW-0119">Carbohydrate metabolism</keyword>
<evidence type="ECO:0000256" key="7">
    <source>
        <dbReference type="ARBA" id="ARBA00044745"/>
    </source>
</evidence>
<protein>
    <recommendedName>
        <fullName evidence="9">3-oxo-tetronate 4-phosphate decarboxylase</fullName>
        <ecNumber evidence="8">4.1.1.104</ecNumber>
    </recommendedName>
</protein>
<proteinExistence type="inferred from homology"/>
<dbReference type="SMART" id="SM01007">
    <property type="entry name" value="Aldolase_II"/>
    <property type="match status" value="1"/>
</dbReference>
<dbReference type="PANTHER" id="PTHR22789">
    <property type="entry name" value="FUCULOSE PHOSPHATE ALDOLASE"/>
    <property type="match status" value="1"/>
</dbReference>
<evidence type="ECO:0000313" key="13">
    <source>
        <dbReference type="EMBL" id="WBA10510.1"/>
    </source>
</evidence>
<evidence type="ECO:0000313" key="14">
    <source>
        <dbReference type="Proteomes" id="UP001164748"/>
    </source>
</evidence>
<dbReference type="GO" id="GO:0046872">
    <property type="term" value="F:metal ion binding"/>
    <property type="evidence" value="ECO:0007669"/>
    <property type="project" value="UniProtKB-KW"/>
</dbReference>
<evidence type="ECO:0000259" key="12">
    <source>
        <dbReference type="SMART" id="SM01007"/>
    </source>
</evidence>
<dbReference type="InterPro" id="IPR036409">
    <property type="entry name" value="Aldolase_II/adducin_N_sf"/>
</dbReference>
<dbReference type="Gene3D" id="3.40.225.10">
    <property type="entry name" value="Class II aldolase/adducin N-terminal domain"/>
    <property type="match status" value="1"/>
</dbReference>
<comment type="cofactor">
    <cofactor evidence="1">
        <name>Zn(2+)</name>
        <dbReference type="ChEBI" id="CHEBI:29105"/>
    </cofactor>
</comment>
<dbReference type="EC" id="4.1.1.104" evidence="8"/>
<evidence type="ECO:0000256" key="2">
    <source>
        <dbReference type="ARBA" id="ARBA00010037"/>
    </source>
</evidence>
<keyword evidence="3" id="KW-0479">Metal-binding</keyword>
<evidence type="ECO:0000256" key="11">
    <source>
        <dbReference type="ARBA" id="ARBA00048603"/>
    </source>
</evidence>
<dbReference type="GO" id="GO:0016832">
    <property type="term" value="F:aldehyde-lyase activity"/>
    <property type="evidence" value="ECO:0007669"/>
    <property type="project" value="InterPro"/>
</dbReference>
<evidence type="ECO:0000256" key="4">
    <source>
        <dbReference type="ARBA" id="ARBA00022833"/>
    </source>
</evidence>
<dbReference type="InterPro" id="IPR001303">
    <property type="entry name" value="Aldolase_II/adducin_N"/>
</dbReference>
<keyword evidence="5 13" id="KW-0456">Lyase</keyword>
<dbReference type="NCBIfam" id="NF006000">
    <property type="entry name" value="PRK08130.1"/>
    <property type="match status" value="1"/>
</dbReference>
<dbReference type="Proteomes" id="UP001164748">
    <property type="component" value="Plasmid unnamed"/>
</dbReference>
<evidence type="ECO:0000256" key="5">
    <source>
        <dbReference type="ARBA" id="ARBA00023239"/>
    </source>
</evidence>
<dbReference type="PANTHER" id="PTHR22789:SF0">
    <property type="entry name" value="3-OXO-TETRONATE 4-PHOSPHATE DECARBOXYLASE-RELATED"/>
    <property type="match status" value="1"/>
</dbReference>
<evidence type="ECO:0000256" key="10">
    <source>
        <dbReference type="ARBA" id="ARBA00047520"/>
    </source>
</evidence>
<dbReference type="NCBIfam" id="NF043034">
    <property type="entry name" value="OxoTetrPhDc"/>
    <property type="match status" value="1"/>
</dbReference>
<dbReference type="GO" id="GO:0019323">
    <property type="term" value="P:pentose catabolic process"/>
    <property type="evidence" value="ECO:0007669"/>
    <property type="project" value="InterPro"/>
</dbReference>